<feature type="transmembrane region" description="Helical" evidence="7">
    <location>
        <begin position="23"/>
        <end position="41"/>
    </location>
</feature>
<feature type="transmembrane region" description="Helical" evidence="7">
    <location>
        <begin position="238"/>
        <end position="266"/>
    </location>
</feature>
<dbReference type="InterPro" id="IPR001640">
    <property type="entry name" value="Lgt"/>
</dbReference>
<evidence type="ECO:0000256" key="5">
    <source>
        <dbReference type="ARBA" id="ARBA00022989"/>
    </source>
</evidence>
<dbReference type="PANTHER" id="PTHR30589:SF0">
    <property type="entry name" value="PHOSPHATIDYLGLYCEROL--PROLIPOPROTEIN DIACYLGLYCERYL TRANSFERASE"/>
    <property type="match status" value="1"/>
</dbReference>
<protein>
    <recommendedName>
        <fullName evidence="7">Phosphatidylglycerol--prolipoprotein diacylglyceryl transferase</fullName>
        <ecNumber evidence="7">2.5.1.145</ecNumber>
    </recommendedName>
</protein>
<keyword evidence="2 7" id="KW-1003">Cell membrane</keyword>
<evidence type="ECO:0000256" key="6">
    <source>
        <dbReference type="ARBA" id="ARBA00023136"/>
    </source>
</evidence>
<evidence type="ECO:0000256" key="4">
    <source>
        <dbReference type="ARBA" id="ARBA00022692"/>
    </source>
</evidence>
<gene>
    <name evidence="7 8" type="primary">lgt</name>
    <name evidence="8" type="ORF">ACFPPC_13455</name>
</gene>
<comment type="caution">
    <text evidence="8">The sequence shown here is derived from an EMBL/GenBank/DDBJ whole genome shotgun (WGS) entry which is preliminary data.</text>
</comment>
<evidence type="ECO:0000256" key="3">
    <source>
        <dbReference type="ARBA" id="ARBA00022679"/>
    </source>
</evidence>
<dbReference type="Proteomes" id="UP001596104">
    <property type="component" value="Unassembled WGS sequence"/>
</dbReference>
<name>A0ABW0HAS2_9HYPH</name>
<dbReference type="PANTHER" id="PTHR30589">
    <property type="entry name" value="PROLIPOPROTEIN DIACYLGLYCERYL TRANSFERASE"/>
    <property type="match status" value="1"/>
</dbReference>
<organism evidence="8 9">
    <name type="scientific">Bosea vestrisii</name>
    <dbReference type="NCBI Taxonomy" id="151416"/>
    <lineage>
        <taxon>Bacteria</taxon>
        <taxon>Pseudomonadati</taxon>
        <taxon>Pseudomonadota</taxon>
        <taxon>Alphaproteobacteria</taxon>
        <taxon>Hyphomicrobiales</taxon>
        <taxon>Boseaceae</taxon>
        <taxon>Bosea</taxon>
    </lineage>
</organism>
<keyword evidence="6 7" id="KW-0472">Membrane</keyword>
<dbReference type="EMBL" id="JBHSLV010000021">
    <property type="protein sequence ID" value="MFC5393646.1"/>
    <property type="molecule type" value="Genomic_DNA"/>
</dbReference>
<comment type="catalytic activity">
    <reaction evidence="7">
        <text>L-cysteinyl-[prolipoprotein] + a 1,2-diacyl-sn-glycero-3-phospho-(1'-sn-glycerol) = an S-1,2-diacyl-sn-glyceryl-L-cysteinyl-[prolipoprotein] + sn-glycerol 1-phosphate + H(+)</text>
        <dbReference type="Rhea" id="RHEA:56712"/>
        <dbReference type="Rhea" id="RHEA-COMP:14679"/>
        <dbReference type="Rhea" id="RHEA-COMP:14680"/>
        <dbReference type="ChEBI" id="CHEBI:15378"/>
        <dbReference type="ChEBI" id="CHEBI:29950"/>
        <dbReference type="ChEBI" id="CHEBI:57685"/>
        <dbReference type="ChEBI" id="CHEBI:64716"/>
        <dbReference type="ChEBI" id="CHEBI:140658"/>
        <dbReference type="EC" id="2.5.1.145"/>
    </reaction>
</comment>
<comment type="function">
    <text evidence="7">Catalyzes the transfer of the diacylglyceryl group from phosphatidylglycerol to the sulfhydryl group of the N-terminal cysteine of a prolipoprotein, the first step in the formation of mature lipoproteins.</text>
</comment>
<dbReference type="Pfam" id="PF01790">
    <property type="entry name" value="LGT"/>
    <property type="match status" value="1"/>
</dbReference>
<dbReference type="NCBIfam" id="TIGR00544">
    <property type="entry name" value="lgt"/>
    <property type="match status" value="1"/>
</dbReference>
<evidence type="ECO:0000256" key="2">
    <source>
        <dbReference type="ARBA" id="ARBA00022475"/>
    </source>
</evidence>
<sequence>MPVFALPFPVIDPVALQLGPLSIKWYGLAYVVGLLGGWWYARKLAATEALWGGRRRPEVDSLDDFLLFAALGVVIGGRLGFVLFYNLGEYLANPLEIFAVWKGGMSFHGGLVGAAMGLWVFAIRRGYPPLSALDLGAAVAPIGLFLGRIANFVNGELWGRPAPDVPWAIVFPHGGPVPRHPSQLYEAFSEGLLLLVLLMILVRLGGLKRPGLVAGLFGMGYAIARTTCEFFREPDPQLGFLFGTGWLTMGMVLSAPLFLAGLVLVLRRKEPAAA</sequence>
<comment type="subcellular location">
    <subcellularLocation>
        <location evidence="7">Cell membrane</location>
        <topology evidence="7">Multi-pass membrane protein</topology>
    </subcellularLocation>
</comment>
<feature type="transmembrane region" description="Helical" evidence="7">
    <location>
        <begin position="135"/>
        <end position="153"/>
    </location>
</feature>
<keyword evidence="5 7" id="KW-1133">Transmembrane helix</keyword>
<comment type="pathway">
    <text evidence="7">Protein modification; lipoprotein biosynthesis (diacylglyceryl transfer).</text>
</comment>
<feature type="transmembrane region" description="Helical" evidence="7">
    <location>
        <begin position="187"/>
        <end position="205"/>
    </location>
</feature>
<reference evidence="9" key="1">
    <citation type="journal article" date="2019" name="Int. J. Syst. Evol. Microbiol.">
        <title>The Global Catalogue of Microorganisms (GCM) 10K type strain sequencing project: providing services to taxonomists for standard genome sequencing and annotation.</title>
        <authorList>
            <consortium name="The Broad Institute Genomics Platform"/>
            <consortium name="The Broad Institute Genome Sequencing Center for Infectious Disease"/>
            <person name="Wu L."/>
            <person name="Ma J."/>
        </authorList>
    </citation>
    <scope>NUCLEOTIDE SEQUENCE [LARGE SCALE GENOMIC DNA]</scope>
    <source>
        <strain evidence="9">CGMCC 1.16326</strain>
    </source>
</reference>
<keyword evidence="9" id="KW-1185">Reference proteome</keyword>
<evidence type="ECO:0000313" key="9">
    <source>
        <dbReference type="Proteomes" id="UP001596104"/>
    </source>
</evidence>
<feature type="binding site" evidence="7">
    <location>
        <position position="148"/>
    </location>
    <ligand>
        <name>a 1,2-diacyl-sn-glycero-3-phospho-(1'-sn-glycerol)</name>
        <dbReference type="ChEBI" id="CHEBI:64716"/>
    </ligand>
</feature>
<evidence type="ECO:0000256" key="1">
    <source>
        <dbReference type="ARBA" id="ARBA00007150"/>
    </source>
</evidence>
<keyword evidence="4 7" id="KW-0812">Transmembrane</keyword>
<feature type="transmembrane region" description="Helical" evidence="7">
    <location>
        <begin position="212"/>
        <end position="232"/>
    </location>
</feature>
<proteinExistence type="inferred from homology"/>
<keyword evidence="3 7" id="KW-0808">Transferase</keyword>
<dbReference type="GO" id="GO:0008961">
    <property type="term" value="F:phosphatidylglycerol-prolipoprotein diacylglyceryl transferase activity"/>
    <property type="evidence" value="ECO:0007669"/>
    <property type="project" value="UniProtKB-EC"/>
</dbReference>
<feature type="transmembrane region" description="Helical" evidence="7">
    <location>
        <begin position="62"/>
        <end position="85"/>
    </location>
</feature>
<dbReference type="HAMAP" id="MF_01147">
    <property type="entry name" value="Lgt"/>
    <property type="match status" value="1"/>
</dbReference>
<evidence type="ECO:0000256" key="7">
    <source>
        <dbReference type="HAMAP-Rule" id="MF_01147"/>
    </source>
</evidence>
<accession>A0ABW0HAS2</accession>
<dbReference type="PROSITE" id="PS01311">
    <property type="entry name" value="LGT"/>
    <property type="match status" value="1"/>
</dbReference>
<feature type="transmembrane region" description="Helical" evidence="7">
    <location>
        <begin position="105"/>
        <end position="123"/>
    </location>
</feature>
<evidence type="ECO:0000313" key="8">
    <source>
        <dbReference type="EMBL" id="MFC5393646.1"/>
    </source>
</evidence>
<comment type="similarity">
    <text evidence="1 7">Belongs to the Lgt family.</text>
</comment>
<dbReference type="EC" id="2.5.1.145" evidence="7"/>
<dbReference type="RefSeq" id="WP_377008688.1">
    <property type="nucleotide sequence ID" value="NZ_JBHSLV010000021.1"/>
</dbReference>